<accession>A0A9D2NEX1</accession>
<evidence type="ECO:0000256" key="3">
    <source>
        <dbReference type="ARBA" id="ARBA00013025"/>
    </source>
</evidence>
<proteinExistence type="inferred from homology"/>
<dbReference type="InterPro" id="IPR001645">
    <property type="entry name" value="Folylpolyglutamate_synth"/>
</dbReference>
<dbReference type="PROSITE" id="PS01012">
    <property type="entry name" value="FOLYLPOLYGLU_SYNT_2"/>
    <property type="match status" value="1"/>
</dbReference>
<dbReference type="Gene3D" id="3.40.1190.10">
    <property type="entry name" value="Mur-like, catalytic domain"/>
    <property type="match status" value="1"/>
</dbReference>
<dbReference type="GO" id="GO:0004326">
    <property type="term" value="F:tetrahydrofolylpolyglutamate synthase activity"/>
    <property type="evidence" value="ECO:0007669"/>
    <property type="project" value="UniProtKB-EC"/>
</dbReference>
<dbReference type="PANTHER" id="PTHR11136:SF0">
    <property type="entry name" value="DIHYDROFOLATE SYNTHETASE-RELATED"/>
    <property type="match status" value="1"/>
</dbReference>
<keyword evidence="5" id="KW-0479">Metal-binding</keyword>
<dbReference type="AlphaFoldDB" id="A0A9D2NEX1"/>
<dbReference type="InterPro" id="IPR004101">
    <property type="entry name" value="Mur_ligase_C"/>
</dbReference>
<dbReference type="FunFam" id="3.40.1190.10:FF:000011">
    <property type="entry name" value="Folylpolyglutamate synthase/dihydrofolate synthase"/>
    <property type="match status" value="1"/>
</dbReference>
<evidence type="ECO:0000256" key="1">
    <source>
        <dbReference type="ARBA" id="ARBA00001946"/>
    </source>
</evidence>
<dbReference type="Pfam" id="PF02875">
    <property type="entry name" value="Mur_ligase_C"/>
    <property type="match status" value="1"/>
</dbReference>
<dbReference type="Proteomes" id="UP000823891">
    <property type="component" value="Unassembled WGS sequence"/>
</dbReference>
<evidence type="ECO:0000256" key="10">
    <source>
        <dbReference type="ARBA" id="ARBA00047493"/>
    </source>
</evidence>
<dbReference type="EMBL" id="DWWS01000013">
    <property type="protein sequence ID" value="HJC22459.1"/>
    <property type="molecule type" value="Genomic_DNA"/>
</dbReference>
<dbReference type="EC" id="6.3.2.17" evidence="3"/>
<keyword evidence="7 11" id="KW-0067">ATP-binding</keyword>
<evidence type="ECO:0000259" key="12">
    <source>
        <dbReference type="Pfam" id="PF02875"/>
    </source>
</evidence>
<dbReference type="GO" id="GO:0046872">
    <property type="term" value="F:metal ion binding"/>
    <property type="evidence" value="ECO:0007669"/>
    <property type="project" value="UniProtKB-KW"/>
</dbReference>
<dbReference type="InterPro" id="IPR036565">
    <property type="entry name" value="Mur-like_cat_sf"/>
</dbReference>
<evidence type="ECO:0000256" key="6">
    <source>
        <dbReference type="ARBA" id="ARBA00022741"/>
    </source>
</evidence>
<evidence type="ECO:0000313" key="14">
    <source>
        <dbReference type="EMBL" id="HJC22459.1"/>
    </source>
</evidence>
<name>A0A9D2NEX1_9FIRM</name>
<dbReference type="GO" id="GO:0005737">
    <property type="term" value="C:cytoplasm"/>
    <property type="evidence" value="ECO:0007669"/>
    <property type="project" value="TreeGrafter"/>
</dbReference>
<comment type="similarity">
    <text evidence="2 11">Belongs to the folylpolyglutamate synthase family.</text>
</comment>
<evidence type="ECO:0000256" key="11">
    <source>
        <dbReference type="PIRNR" id="PIRNR001563"/>
    </source>
</evidence>
<dbReference type="PROSITE" id="PS01011">
    <property type="entry name" value="FOLYLPOLYGLU_SYNT_1"/>
    <property type="match status" value="1"/>
</dbReference>
<evidence type="ECO:0000256" key="8">
    <source>
        <dbReference type="ARBA" id="ARBA00022842"/>
    </source>
</evidence>
<dbReference type="NCBIfam" id="TIGR01499">
    <property type="entry name" value="folC"/>
    <property type="match status" value="1"/>
</dbReference>
<dbReference type="PIRSF" id="PIRSF001563">
    <property type="entry name" value="Folylpolyglu_synth"/>
    <property type="match status" value="1"/>
</dbReference>
<keyword evidence="8" id="KW-0460">Magnesium</keyword>
<evidence type="ECO:0000256" key="4">
    <source>
        <dbReference type="ARBA" id="ARBA00022598"/>
    </source>
</evidence>
<dbReference type="GO" id="GO:0008841">
    <property type="term" value="F:dihydrofolate synthase activity"/>
    <property type="evidence" value="ECO:0007669"/>
    <property type="project" value="TreeGrafter"/>
</dbReference>
<dbReference type="PANTHER" id="PTHR11136">
    <property type="entry name" value="FOLYLPOLYGLUTAMATE SYNTHASE-RELATED"/>
    <property type="match status" value="1"/>
</dbReference>
<dbReference type="InterPro" id="IPR036615">
    <property type="entry name" value="Mur_ligase_C_dom_sf"/>
</dbReference>
<gene>
    <name evidence="14" type="ORF">H9761_01990</name>
</gene>
<organism evidence="14 15">
    <name type="scientific">Candidatus Eisenbergiella merdavium</name>
    <dbReference type="NCBI Taxonomy" id="2838551"/>
    <lineage>
        <taxon>Bacteria</taxon>
        <taxon>Bacillati</taxon>
        <taxon>Bacillota</taxon>
        <taxon>Clostridia</taxon>
        <taxon>Lachnospirales</taxon>
        <taxon>Lachnospiraceae</taxon>
        <taxon>Eisenbergiella</taxon>
    </lineage>
</organism>
<evidence type="ECO:0000259" key="13">
    <source>
        <dbReference type="Pfam" id="PF08245"/>
    </source>
</evidence>
<comment type="caution">
    <text evidence="14">The sequence shown here is derived from an EMBL/GenBank/DDBJ whole genome shotgun (WGS) entry which is preliminary data.</text>
</comment>
<evidence type="ECO:0000313" key="15">
    <source>
        <dbReference type="Proteomes" id="UP000823891"/>
    </source>
</evidence>
<reference evidence="14" key="2">
    <citation type="submission" date="2021-04" db="EMBL/GenBank/DDBJ databases">
        <authorList>
            <person name="Gilroy R."/>
        </authorList>
    </citation>
    <scope>NUCLEOTIDE SEQUENCE</scope>
    <source>
        <strain evidence="14">USAMLcec2-132</strain>
    </source>
</reference>
<feature type="domain" description="Mur ligase C-terminal" evidence="12">
    <location>
        <begin position="293"/>
        <end position="413"/>
    </location>
</feature>
<evidence type="ECO:0000256" key="7">
    <source>
        <dbReference type="ARBA" id="ARBA00022840"/>
    </source>
</evidence>
<dbReference type="SUPFAM" id="SSF53244">
    <property type="entry name" value="MurD-like peptide ligases, peptide-binding domain"/>
    <property type="match status" value="1"/>
</dbReference>
<dbReference type="InterPro" id="IPR013221">
    <property type="entry name" value="Mur_ligase_cen"/>
</dbReference>
<dbReference type="InterPro" id="IPR018109">
    <property type="entry name" value="Folylpolyglutamate_synth_CS"/>
</dbReference>
<evidence type="ECO:0000256" key="9">
    <source>
        <dbReference type="ARBA" id="ARBA00030592"/>
    </source>
</evidence>
<feature type="domain" description="Mur ligase central" evidence="13">
    <location>
        <begin position="44"/>
        <end position="266"/>
    </location>
</feature>
<dbReference type="SUPFAM" id="SSF53623">
    <property type="entry name" value="MurD-like peptide ligases, catalytic domain"/>
    <property type="match status" value="1"/>
</dbReference>
<dbReference type="GO" id="GO:0005524">
    <property type="term" value="F:ATP binding"/>
    <property type="evidence" value="ECO:0007669"/>
    <property type="project" value="UniProtKB-KW"/>
</dbReference>
<evidence type="ECO:0000256" key="5">
    <source>
        <dbReference type="ARBA" id="ARBA00022723"/>
    </source>
</evidence>
<reference evidence="14" key="1">
    <citation type="journal article" date="2021" name="PeerJ">
        <title>Extensive microbial diversity within the chicken gut microbiome revealed by metagenomics and culture.</title>
        <authorList>
            <person name="Gilroy R."/>
            <person name="Ravi A."/>
            <person name="Getino M."/>
            <person name="Pursley I."/>
            <person name="Horton D.L."/>
            <person name="Alikhan N.F."/>
            <person name="Baker D."/>
            <person name="Gharbi K."/>
            <person name="Hall N."/>
            <person name="Watson M."/>
            <person name="Adriaenssens E.M."/>
            <person name="Foster-Nyarko E."/>
            <person name="Jarju S."/>
            <person name="Secka A."/>
            <person name="Antonio M."/>
            <person name="Oren A."/>
            <person name="Chaudhuri R.R."/>
            <person name="La Ragione R."/>
            <person name="Hildebrand F."/>
            <person name="Pallen M.J."/>
        </authorList>
    </citation>
    <scope>NUCLEOTIDE SEQUENCE</scope>
    <source>
        <strain evidence="14">USAMLcec2-132</strain>
    </source>
</reference>
<protein>
    <recommendedName>
        <fullName evidence="3">tetrahydrofolate synthase</fullName>
        <ecNumber evidence="3">6.3.2.17</ecNumber>
    </recommendedName>
    <alternativeName>
        <fullName evidence="9">Tetrahydrofolylpolyglutamate synthase</fullName>
    </alternativeName>
</protein>
<evidence type="ECO:0000256" key="2">
    <source>
        <dbReference type="ARBA" id="ARBA00008276"/>
    </source>
</evidence>
<keyword evidence="6 11" id="KW-0547">Nucleotide-binding</keyword>
<dbReference type="Gene3D" id="3.90.190.20">
    <property type="entry name" value="Mur ligase, C-terminal domain"/>
    <property type="match status" value="1"/>
</dbReference>
<keyword evidence="4 11" id="KW-0436">Ligase</keyword>
<dbReference type="Pfam" id="PF08245">
    <property type="entry name" value="Mur_ligase_M"/>
    <property type="match status" value="1"/>
</dbReference>
<sequence>MNYKEALKYAEGCKQYGIIPGLDSIRRLLGGLGDPQERLKYVHIAGTNGKGSVLAMLSSVLAAAGYRTGAYSSPQVLEHREMFQINRKMIAKAEYARCMERVSQAAEEIASQGFAHPTYFEVETALALLWFQEKGCDIVVLETGMGGLEDATNVIPSPLVCVLASISMDHMAVLGDSLEKIAGQKAGIIKPGSRVVSMKQPSEAMEVIRERCGKTGCPLAVADPEKASGIRRSLRAQRFSYGGLKNLSISLAGTWQIDNAVLALEALRALSEAGFPVPEEKLRRGLAEATWPGRFQVFDGHPLFVVDGAHNEDGAKRLMESIRFYFTNRRIVYIMGILKDKEAEKIIRITCGVPAAVVTTSDSANPRSTPPLALAELIRPYCPNVTAADSPQEAAELARLLAGKDGVVVAFGSLSFQSMIIDSRDGRQK</sequence>
<comment type="cofactor">
    <cofactor evidence="1">
        <name>Mg(2+)</name>
        <dbReference type="ChEBI" id="CHEBI:18420"/>
    </cofactor>
</comment>
<comment type="catalytic activity">
    <reaction evidence="10">
        <text>(6S)-5,6,7,8-tetrahydrofolyl-(gamma-L-Glu)(n) + L-glutamate + ATP = (6S)-5,6,7,8-tetrahydrofolyl-(gamma-L-Glu)(n+1) + ADP + phosphate + H(+)</text>
        <dbReference type="Rhea" id="RHEA:10580"/>
        <dbReference type="Rhea" id="RHEA-COMP:14738"/>
        <dbReference type="Rhea" id="RHEA-COMP:14740"/>
        <dbReference type="ChEBI" id="CHEBI:15378"/>
        <dbReference type="ChEBI" id="CHEBI:29985"/>
        <dbReference type="ChEBI" id="CHEBI:30616"/>
        <dbReference type="ChEBI" id="CHEBI:43474"/>
        <dbReference type="ChEBI" id="CHEBI:141005"/>
        <dbReference type="ChEBI" id="CHEBI:456216"/>
        <dbReference type="EC" id="6.3.2.17"/>
    </reaction>
</comment>